<protein>
    <submittedName>
        <fullName evidence="1">Uncharacterized protein</fullName>
    </submittedName>
</protein>
<evidence type="ECO:0000313" key="1">
    <source>
        <dbReference type="EMBL" id="SBP27924.1"/>
    </source>
</evidence>
<accession>A0A1A7YCR1</accession>
<reference evidence="1" key="1">
    <citation type="submission" date="2016-05" db="EMBL/GenBank/DDBJ databases">
        <authorList>
            <person name="Lavstsen T."/>
            <person name="Jespersen J.S."/>
        </authorList>
    </citation>
    <scope>NUCLEOTIDE SEQUENCE</scope>
    <source>
        <tissue evidence="1">Brain</tissue>
    </source>
</reference>
<gene>
    <name evidence="1" type="primary">Nfu_g_1_004755</name>
</gene>
<sequence>SRIFIYNLLDSNNSWILPVVPPPPTRSQPLSWTSCALPSDICSHPDLTPLIWNSLPFCHLTSYGQSRPEPPPGAS</sequence>
<name>A0A1A7YCR1_9TELE</name>
<dbReference type="AlphaFoldDB" id="A0A1A7YCR1"/>
<proteinExistence type="predicted"/>
<dbReference type="EMBL" id="HADX01005692">
    <property type="protein sequence ID" value="SBP27924.1"/>
    <property type="molecule type" value="Transcribed_RNA"/>
</dbReference>
<organism evidence="1">
    <name type="scientific">Iconisemion striatum</name>
    <dbReference type="NCBI Taxonomy" id="60296"/>
    <lineage>
        <taxon>Eukaryota</taxon>
        <taxon>Metazoa</taxon>
        <taxon>Chordata</taxon>
        <taxon>Craniata</taxon>
        <taxon>Vertebrata</taxon>
        <taxon>Euteleostomi</taxon>
        <taxon>Actinopterygii</taxon>
        <taxon>Neopterygii</taxon>
        <taxon>Teleostei</taxon>
        <taxon>Neoteleostei</taxon>
        <taxon>Acanthomorphata</taxon>
        <taxon>Ovalentaria</taxon>
        <taxon>Atherinomorphae</taxon>
        <taxon>Cyprinodontiformes</taxon>
        <taxon>Nothobranchiidae</taxon>
        <taxon>Iconisemion</taxon>
    </lineage>
</organism>
<feature type="non-terminal residue" evidence="1">
    <location>
        <position position="1"/>
    </location>
</feature>
<reference evidence="1" key="2">
    <citation type="submission" date="2016-06" db="EMBL/GenBank/DDBJ databases">
        <title>The genome of a short-lived fish provides insights into sex chromosome evolution and the genetic control of aging.</title>
        <authorList>
            <person name="Reichwald K."/>
            <person name="Felder M."/>
            <person name="Petzold A."/>
            <person name="Koch P."/>
            <person name="Groth M."/>
            <person name="Platzer M."/>
        </authorList>
    </citation>
    <scope>NUCLEOTIDE SEQUENCE</scope>
    <source>
        <tissue evidence="1">Brain</tissue>
    </source>
</reference>